<dbReference type="CDD" id="cd00067">
    <property type="entry name" value="GAL4"/>
    <property type="match status" value="1"/>
</dbReference>
<protein>
    <recommendedName>
        <fullName evidence="4">Zn(2)-C6 fungal-type domain-containing protein</fullName>
    </recommendedName>
</protein>
<dbReference type="OrthoDB" id="2123952at2759"/>
<evidence type="ECO:0008006" key="4">
    <source>
        <dbReference type="Google" id="ProtNLM"/>
    </source>
</evidence>
<dbReference type="InParanoid" id="A0A067MRN8"/>
<evidence type="ECO:0000313" key="2">
    <source>
        <dbReference type="EMBL" id="KDQ17340.1"/>
    </source>
</evidence>
<dbReference type="HOGENOM" id="CLU_010791_1_0_1"/>
<feature type="region of interest" description="Disordered" evidence="1">
    <location>
        <begin position="1"/>
        <end position="80"/>
    </location>
</feature>
<dbReference type="InterPro" id="IPR001138">
    <property type="entry name" value="Zn2Cys6_DnaBD"/>
</dbReference>
<dbReference type="InterPro" id="IPR036864">
    <property type="entry name" value="Zn2-C6_fun-type_DNA-bd_sf"/>
</dbReference>
<dbReference type="Proteomes" id="UP000027195">
    <property type="component" value="Unassembled WGS sequence"/>
</dbReference>
<feature type="compositionally biased region" description="Low complexity" evidence="1">
    <location>
        <begin position="62"/>
        <end position="80"/>
    </location>
</feature>
<organism evidence="2 3">
    <name type="scientific">Botryobasidium botryosum (strain FD-172 SS1)</name>
    <dbReference type="NCBI Taxonomy" id="930990"/>
    <lineage>
        <taxon>Eukaryota</taxon>
        <taxon>Fungi</taxon>
        <taxon>Dikarya</taxon>
        <taxon>Basidiomycota</taxon>
        <taxon>Agaricomycotina</taxon>
        <taxon>Agaricomycetes</taxon>
        <taxon>Cantharellales</taxon>
        <taxon>Botryobasidiaceae</taxon>
        <taxon>Botryobasidium</taxon>
    </lineage>
</organism>
<accession>A0A067MRN8</accession>
<dbReference type="Gene3D" id="4.10.240.10">
    <property type="entry name" value="Zn(2)-C6 fungal-type DNA-binding domain"/>
    <property type="match status" value="1"/>
</dbReference>
<proteinExistence type="predicted"/>
<name>A0A067MRN8_BOTB1</name>
<evidence type="ECO:0000256" key="1">
    <source>
        <dbReference type="SAM" id="MobiDB-lite"/>
    </source>
</evidence>
<reference evidence="3" key="1">
    <citation type="journal article" date="2014" name="Proc. Natl. Acad. Sci. U.S.A.">
        <title>Extensive sampling of basidiomycete genomes demonstrates inadequacy of the white-rot/brown-rot paradigm for wood decay fungi.</title>
        <authorList>
            <person name="Riley R."/>
            <person name="Salamov A.A."/>
            <person name="Brown D.W."/>
            <person name="Nagy L.G."/>
            <person name="Floudas D."/>
            <person name="Held B.W."/>
            <person name="Levasseur A."/>
            <person name="Lombard V."/>
            <person name="Morin E."/>
            <person name="Otillar R."/>
            <person name="Lindquist E.A."/>
            <person name="Sun H."/>
            <person name="LaButti K.M."/>
            <person name="Schmutz J."/>
            <person name="Jabbour D."/>
            <person name="Luo H."/>
            <person name="Baker S.E."/>
            <person name="Pisabarro A.G."/>
            <person name="Walton J.D."/>
            <person name="Blanchette R.A."/>
            <person name="Henrissat B."/>
            <person name="Martin F."/>
            <person name="Cullen D."/>
            <person name="Hibbett D.S."/>
            <person name="Grigoriev I.V."/>
        </authorList>
    </citation>
    <scope>NUCLEOTIDE SEQUENCE [LARGE SCALE GENOMIC DNA]</scope>
    <source>
        <strain evidence="3">FD-172 SS1</strain>
    </source>
</reference>
<sequence>MAYMHTPSPSRRRKLKCDTSRPECNHCARRNKRNPRSSVCEYDGAPQKRGRDRAPRQRMPISATAHPSPKPAPASTSGAASATSLLRPQDVYLGGTIPSEPSLDFTRKSWWDNLLWIYSSNRATAARRISADLRYVFNCSSSLWFAMLDPSAFWLEFQDPASRPTIQPSLVIAVLAISVLIQSSELGWGSKGRAMALTLRDTAQAALDASINAGWYNHSLTQAAWILASFESCCHPLFSPARAASALKLLDSIIAGFQLTEIDAKRRIGPPPDTTSPSTALSRGKRESPPLFRVHCSCTTVSTKGRDGFAYLVGNPTWDPRWTPETIWQEETRRLCWSSLKLGLSHLGFNSDCSQYVTGLSILRPAKFNLYFPGEVLSSSEVPSQSAGEPVWALYCRCMLLYQRCFAQIPVNQAVDRVARANFVFAAWDEVELLGSQLEQHTCSPEGGYQWMADHHLFSIRLQLAEEYRYLMPTSDVAYNAILDRPMVEEWLNGQRYSWSILANHFESNVMPPYFGWWPMRTVSICYSLWVKDNKLLLALEVAKVFLGAVRYIEWLWPPTSAKSLYPRWLNLITTACISSGIDLPETGVITYAHIDTPEEPESKIRPSGLATF</sequence>
<dbReference type="GO" id="GO:0008270">
    <property type="term" value="F:zinc ion binding"/>
    <property type="evidence" value="ECO:0007669"/>
    <property type="project" value="InterPro"/>
</dbReference>
<dbReference type="GO" id="GO:0000981">
    <property type="term" value="F:DNA-binding transcription factor activity, RNA polymerase II-specific"/>
    <property type="evidence" value="ECO:0007669"/>
    <property type="project" value="InterPro"/>
</dbReference>
<dbReference type="EMBL" id="KL198024">
    <property type="protein sequence ID" value="KDQ17340.1"/>
    <property type="molecule type" value="Genomic_DNA"/>
</dbReference>
<feature type="region of interest" description="Disordered" evidence="1">
    <location>
        <begin position="266"/>
        <end position="287"/>
    </location>
</feature>
<dbReference type="AlphaFoldDB" id="A0A067MRN8"/>
<feature type="compositionally biased region" description="Basic and acidic residues" evidence="1">
    <location>
        <begin position="16"/>
        <end position="26"/>
    </location>
</feature>
<evidence type="ECO:0000313" key="3">
    <source>
        <dbReference type="Proteomes" id="UP000027195"/>
    </source>
</evidence>
<gene>
    <name evidence="2" type="ORF">BOTBODRAFT_604154</name>
</gene>
<keyword evidence="3" id="KW-1185">Reference proteome</keyword>
<dbReference type="STRING" id="930990.A0A067MRN8"/>